<dbReference type="Pfam" id="PF00612">
    <property type="entry name" value="IQ"/>
    <property type="match status" value="2"/>
</dbReference>
<dbReference type="EMBL" id="SWLB01000021">
    <property type="protein sequence ID" value="KAF3325109.1"/>
    <property type="molecule type" value="Genomic_DNA"/>
</dbReference>
<sequence>MGRSKNACLNILTCAGAGGGGGDVAADPTNSAAAASDCHCEESKVLSDKSRWSFRRRSTRHRVLRNNESTEVETVTNNKEIPNADPINDSSNNFCSPKYSSATDKTVEPEKLKEHNIVVKEIEEKPRESDIVIKESVKETHEELKENLVVEEREEKPEEDVVVKDVEMNLEQDNLTASEEVANIPEQNENLEQAAVVIQSGFRGYTARKETVVLKNVVKIQAVARGFLVRSQAVGTLRCLLAIIKMQAVVRSRQTPKKSNITGIQGSGGAFSQGNKTCTSNDNLLLNGFTCKILDTMPKTKAIHIKCDPYKPDSTWQWLERWTYTVTPSNGSLLPDQKEIIESETLTIESNAEDSHADCTLPSDAPNSDSNCNSHDEIEKLEDGFGTAAIPKEEPEMKLAENGIHACELEEEQSNLSPKIEIIHENNSSCEIPELDDVTETKSEENDVQKSSNKKATNPNFVAAKMKFQELSSNSNLSVGRSISSNSKSFTFPSQADDASSKNDNNIKNHETNYITVGGALIKAVSECGTEISISSTLDSPDRSEIEGGEIVLEIGALETKNYQKHTDSVVTETQIEVETNNPDLEFPPEPTKEQKETKTDSINTATKSVETESLLRSPEVTTAVTDVYGTPSSQSSVNTKTTKRERKKKKPSSISTKRSLNSPISDASNNNNGVIKRHGSMGHGGDTEPRISNSSLPSYMQVTESARAKLHPSVSPKLSPDVSETNGSGKKRQSLPIVGPGGAGPKDSSPRMQRSQSHQAEANAKGNGTQSLGSADKRWQI</sequence>
<evidence type="ECO:0000313" key="7">
    <source>
        <dbReference type="Proteomes" id="UP000623129"/>
    </source>
</evidence>
<accession>A0A833VIH9</accession>
<dbReference type="CDD" id="cd23767">
    <property type="entry name" value="IQCD"/>
    <property type="match status" value="1"/>
</dbReference>
<gene>
    <name evidence="6" type="ORF">FCM35_KLT11266</name>
</gene>
<proteinExistence type="inferred from homology"/>
<dbReference type="PROSITE" id="PS50096">
    <property type="entry name" value="IQ"/>
    <property type="match status" value="2"/>
</dbReference>
<comment type="caution">
    <text evidence="6">The sequence shown here is derived from an EMBL/GenBank/DDBJ whole genome shotgun (WGS) entry which is preliminary data.</text>
</comment>
<evidence type="ECO:0000256" key="2">
    <source>
        <dbReference type="ARBA" id="ARBA00024341"/>
    </source>
</evidence>
<dbReference type="InterPro" id="IPR025064">
    <property type="entry name" value="DUF4005"/>
</dbReference>
<evidence type="ECO:0000256" key="1">
    <source>
        <dbReference type="ARBA" id="ARBA00022860"/>
    </source>
</evidence>
<feature type="region of interest" description="Disordered" evidence="4">
    <location>
        <begin position="352"/>
        <end position="373"/>
    </location>
</feature>
<evidence type="ECO:0000256" key="4">
    <source>
        <dbReference type="SAM" id="MobiDB-lite"/>
    </source>
</evidence>
<dbReference type="PANTHER" id="PTHR32295:SF154">
    <property type="entry name" value="PROTEIN IQ-DOMAIN 32"/>
    <property type="match status" value="1"/>
</dbReference>
<dbReference type="AlphaFoldDB" id="A0A833VIH9"/>
<dbReference type="InterPro" id="IPR000048">
    <property type="entry name" value="IQ_motif_EF-hand-BS"/>
</dbReference>
<feature type="region of interest" description="Disordered" evidence="4">
    <location>
        <begin position="438"/>
        <end position="458"/>
    </location>
</feature>
<feature type="compositionally biased region" description="Basic residues" evidence="4">
    <location>
        <begin position="642"/>
        <end position="652"/>
    </location>
</feature>
<feature type="compositionally biased region" description="Basic and acidic residues" evidence="4">
    <location>
        <begin position="439"/>
        <end position="448"/>
    </location>
</feature>
<dbReference type="GO" id="GO:0005516">
    <property type="term" value="F:calmodulin binding"/>
    <property type="evidence" value="ECO:0007669"/>
    <property type="project" value="UniProtKB-KW"/>
</dbReference>
<comment type="subunit">
    <text evidence="3">Binds to multiple calmodulin (CaM) in the presence of Ca(2+) and CaM-like proteins.</text>
</comment>
<organism evidence="6 7">
    <name type="scientific">Carex littledalei</name>
    <dbReference type="NCBI Taxonomy" id="544730"/>
    <lineage>
        <taxon>Eukaryota</taxon>
        <taxon>Viridiplantae</taxon>
        <taxon>Streptophyta</taxon>
        <taxon>Embryophyta</taxon>
        <taxon>Tracheophyta</taxon>
        <taxon>Spermatophyta</taxon>
        <taxon>Magnoliopsida</taxon>
        <taxon>Liliopsida</taxon>
        <taxon>Poales</taxon>
        <taxon>Cyperaceae</taxon>
        <taxon>Cyperoideae</taxon>
        <taxon>Cariceae</taxon>
        <taxon>Carex</taxon>
        <taxon>Carex subgen. Euthyceras</taxon>
    </lineage>
</organism>
<feature type="compositionally biased region" description="Polar residues" evidence="4">
    <location>
        <begin position="751"/>
        <end position="774"/>
    </location>
</feature>
<evidence type="ECO:0000259" key="5">
    <source>
        <dbReference type="Pfam" id="PF13178"/>
    </source>
</evidence>
<comment type="similarity">
    <text evidence="2">Belongs to the IQD family.</text>
</comment>
<dbReference type="Pfam" id="PF13178">
    <property type="entry name" value="DUF4005"/>
    <property type="match status" value="1"/>
</dbReference>
<dbReference type="Proteomes" id="UP000623129">
    <property type="component" value="Unassembled WGS sequence"/>
</dbReference>
<feature type="compositionally biased region" description="Polar residues" evidence="4">
    <location>
        <begin position="475"/>
        <end position="498"/>
    </location>
</feature>
<feature type="compositionally biased region" description="Basic and acidic residues" evidence="4">
    <location>
        <begin position="499"/>
        <end position="508"/>
    </location>
</feature>
<feature type="domain" description="DUF4005" evidence="5">
    <location>
        <begin position="657"/>
        <end position="759"/>
    </location>
</feature>
<feature type="region of interest" description="Disordered" evidence="4">
    <location>
        <begin position="475"/>
        <end position="508"/>
    </location>
</feature>
<evidence type="ECO:0000313" key="6">
    <source>
        <dbReference type="EMBL" id="KAF3325109.1"/>
    </source>
</evidence>
<keyword evidence="7" id="KW-1185">Reference proteome</keyword>
<evidence type="ECO:0000256" key="3">
    <source>
        <dbReference type="ARBA" id="ARBA00024378"/>
    </source>
</evidence>
<dbReference type="PANTHER" id="PTHR32295">
    <property type="entry name" value="IQ-DOMAIN 5-RELATED"/>
    <property type="match status" value="1"/>
</dbReference>
<name>A0A833VIH9_9POAL</name>
<feature type="compositionally biased region" description="Polar residues" evidence="4">
    <location>
        <begin position="620"/>
        <end position="639"/>
    </location>
</feature>
<dbReference type="OrthoDB" id="1747078at2759"/>
<reference evidence="6" key="1">
    <citation type="submission" date="2020-01" db="EMBL/GenBank/DDBJ databases">
        <title>Genome sequence of Kobresia littledalei, the first chromosome-level genome in the family Cyperaceae.</title>
        <authorList>
            <person name="Qu G."/>
        </authorList>
    </citation>
    <scope>NUCLEOTIDE SEQUENCE</scope>
    <source>
        <strain evidence="6">C.B.Clarke</strain>
        <tissue evidence="6">Leaf</tissue>
    </source>
</reference>
<feature type="compositionally biased region" description="Basic and acidic residues" evidence="4">
    <location>
        <begin position="591"/>
        <end position="600"/>
    </location>
</feature>
<keyword evidence="1" id="KW-0112">Calmodulin-binding</keyword>
<feature type="compositionally biased region" description="Polar residues" evidence="4">
    <location>
        <begin position="449"/>
        <end position="458"/>
    </location>
</feature>
<dbReference type="SMART" id="SM00015">
    <property type="entry name" value="IQ"/>
    <property type="match status" value="2"/>
</dbReference>
<feature type="region of interest" description="Disordered" evidence="4">
    <location>
        <begin position="579"/>
        <end position="782"/>
    </location>
</feature>
<feature type="compositionally biased region" description="Polar residues" evidence="4">
    <location>
        <begin position="653"/>
        <end position="674"/>
    </location>
</feature>
<feature type="compositionally biased region" description="Polar residues" evidence="4">
    <location>
        <begin position="691"/>
        <end position="705"/>
    </location>
</feature>
<protein>
    <submittedName>
        <fullName evidence="6">Protein IQ-DOMAIN 32-like protein</fullName>
    </submittedName>
</protein>